<dbReference type="Pfam" id="PF13417">
    <property type="entry name" value="GST_N_3"/>
    <property type="match status" value="1"/>
</dbReference>
<sequence length="218" mass="24080">MMHLCGSSLSPFYERAALTVYLKDAASQIKLGGMPCDMKSEEHFGYNPVGKIPFLILDDGSSLIESQIIAEYLDTVLDGPSLLPADPMAAARVKLFCRLVDLYLALPVVERTWPNRGFTQDEKLKAVNEDLPKAWDYLERFMDDGGYAVGDGLTLADCALIPFLFHLDMFTSHFGDAGVGDRPRLKAWMDTVGRGDVAAESRVRAQKGLEMLRAQQAS</sequence>
<dbReference type="RefSeq" id="WP_170163854.1">
    <property type="nucleotide sequence ID" value="NZ_REFR01000013.1"/>
</dbReference>
<dbReference type="Gene3D" id="1.20.1050.10">
    <property type="match status" value="1"/>
</dbReference>
<keyword evidence="4" id="KW-1185">Reference proteome</keyword>
<dbReference type="InterPro" id="IPR050983">
    <property type="entry name" value="GST_Omega/HSP26"/>
</dbReference>
<dbReference type="InterPro" id="IPR010987">
    <property type="entry name" value="Glutathione-S-Trfase_C-like"/>
</dbReference>
<dbReference type="SUPFAM" id="SSF47616">
    <property type="entry name" value="GST C-terminal domain-like"/>
    <property type="match status" value="1"/>
</dbReference>
<dbReference type="SFLD" id="SFLDG00358">
    <property type="entry name" value="Main_(cytGST)"/>
    <property type="match status" value="1"/>
</dbReference>
<name>A0A3M0CC67_9PROT</name>
<dbReference type="GO" id="GO:0016740">
    <property type="term" value="F:transferase activity"/>
    <property type="evidence" value="ECO:0007669"/>
    <property type="project" value="UniProtKB-KW"/>
</dbReference>
<dbReference type="InterPro" id="IPR036282">
    <property type="entry name" value="Glutathione-S-Trfase_C_sf"/>
</dbReference>
<protein>
    <submittedName>
        <fullName evidence="3">Glutathione S-transferase</fullName>
    </submittedName>
</protein>
<dbReference type="AlphaFoldDB" id="A0A3M0CC67"/>
<dbReference type="InParanoid" id="A0A3M0CC67"/>
<feature type="domain" description="GST N-terminal" evidence="1">
    <location>
        <begin position="1"/>
        <end position="81"/>
    </location>
</feature>
<dbReference type="FunCoup" id="A0A3M0CC67">
    <property type="interactions" value="16"/>
</dbReference>
<dbReference type="Proteomes" id="UP000271227">
    <property type="component" value="Unassembled WGS sequence"/>
</dbReference>
<dbReference type="PROSITE" id="PS50405">
    <property type="entry name" value="GST_CTER"/>
    <property type="match status" value="1"/>
</dbReference>
<evidence type="ECO:0000259" key="1">
    <source>
        <dbReference type="PROSITE" id="PS50404"/>
    </source>
</evidence>
<dbReference type="InterPro" id="IPR040079">
    <property type="entry name" value="Glutathione_S-Trfase"/>
</dbReference>
<dbReference type="EMBL" id="REFR01000013">
    <property type="protein sequence ID" value="RMB04609.1"/>
    <property type="molecule type" value="Genomic_DNA"/>
</dbReference>
<reference evidence="3 4" key="1">
    <citation type="submission" date="2018-10" db="EMBL/GenBank/DDBJ databases">
        <title>Genomic Encyclopedia of Archaeal and Bacterial Type Strains, Phase II (KMG-II): from individual species to whole genera.</title>
        <authorList>
            <person name="Goeker M."/>
        </authorList>
    </citation>
    <scope>NUCLEOTIDE SEQUENCE [LARGE SCALE GENOMIC DNA]</scope>
    <source>
        <strain evidence="3 4">DSM 25217</strain>
    </source>
</reference>
<keyword evidence="3" id="KW-0808">Transferase</keyword>
<dbReference type="SUPFAM" id="SSF52833">
    <property type="entry name" value="Thioredoxin-like"/>
    <property type="match status" value="1"/>
</dbReference>
<dbReference type="InterPro" id="IPR036249">
    <property type="entry name" value="Thioredoxin-like_sf"/>
</dbReference>
<organism evidence="3 4">
    <name type="scientific">Eilatimonas milleporae</name>
    <dbReference type="NCBI Taxonomy" id="911205"/>
    <lineage>
        <taxon>Bacteria</taxon>
        <taxon>Pseudomonadati</taxon>
        <taxon>Pseudomonadota</taxon>
        <taxon>Alphaproteobacteria</taxon>
        <taxon>Kordiimonadales</taxon>
        <taxon>Kordiimonadaceae</taxon>
        <taxon>Eilatimonas</taxon>
    </lineage>
</organism>
<feature type="domain" description="GST C-terminal" evidence="2">
    <location>
        <begin position="86"/>
        <end position="218"/>
    </location>
</feature>
<dbReference type="PANTHER" id="PTHR43968:SF6">
    <property type="entry name" value="GLUTATHIONE S-TRANSFERASE OMEGA"/>
    <property type="match status" value="1"/>
</dbReference>
<dbReference type="PROSITE" id="PS50404">
    <property type="entry name" value="GST_NTER"/>
    <property type="match status" value="1"/>
</dbReference>
<dbReference type="GO" id="GO:0005737">
    <property type="term" value="C:cytoplasm"/>
    <property type="evidence" value="ECO:0007669"/>
    <property type="project" value="TreeGrafter"/>
</dbReference>
<evidence type="ECO:0000313" key="3">
    <source>
        <dbReference type="EMBL" id="RMB04609.1"/>
    </source>
</evidence>
<dbReference type="InterPro" id="IPR004045">
    <property type="entry name" value="Glutathione_S-Trfase_N"/>
</dbReference>
<dbReference type="Pfam" id="PF13410">
    <property type="entry name" value="GST_C_2"/>
    <property type="match status" value="1"/>
</dbReference>
<dbReference type="SFLD" id="SFLDS00019">
    <property type="entry name" value="Glutathione_Transferase_(cytos"/>
    <property type="match status" value="1"/>
</dbReference>
<comment type="caution">
    <text evidence="3">The sequence shown here is derived from an EMBL/GenBank/DDBJ whole genome shotgun (WGS) entry which is preliminary data.</text>
</comment>
<gene>
    <name evidence="3" type="ORF">BXY39_2879</name>
</gene>
<proteinExistence type="predicted"/>
<dbReference type="CDD" id="cd00299">
    <property type="entry name" value="GST_C_family"/>
    <property type="match status" value="1"/>
</dbReference>
<evidence type="ECO:0000259" key="2">
    <source>
        <dbReference type="PROSITE" id="PS50405"/>
    </source>
</evidence>
<accession>A0A3M0CC67</accession>
<evidence type="ECO:0000313" key="4">
    <source>
        <dbReference type="Proteomes" id="UP000271227"/>
    </source>
</evidence>
<dbReference type="Gene3D" id="3.40.30.10">
    <property type="entry name" value="Glutaredoxin"/>
    <property type="match status" value="1"/>
</dbReference>
<dbReference type="PANTHER" id="PTHR43968">
    <property type="match status" value="1"/>
</dbReference>